<evidence type="ECO:0000256" key="3">
    <source>
        <dbReference type="ARBA" id="ARBA00022771"/>
    </source>
</evidence>
<evidence type="ECO:0000256" key="5">
    <source>
        <dbReference type="ARBA" id="ARBA00023242"/>
    </source>
</evidence>
<feature type="compositionally biased region" description="Low complexity" evidence="6">
    <location>
        <begin position="68"/>
        <end position="79"/>
    </location>
</feature>
<keyword evidence="9" id="KW-1185">Reference proteome</keyword>
<evidence type="ECO:0000256" key="2">
    <source>
        <dbReference type="ARBA" id="ARBA00022723"/>
    </source>
</evidence>
<dbReference type="Pfam" id="PF05699">
    <property type="entry name" value="Dimer_Tnp_hAT"/>
    <property type="match status" value="1"/>
</dbReference>
<gene>
    <name evidence="8" type="ORF">D9758_009892</name>
</gene>
<feature type="compositionally biased region" description="Basic and acidic residues" evidence="6">
    <location>
        <begin position="34"/>
        <end position="52"/>
    </location>
</feature>
<reference evidence="8 9" key="1">
    <citation type="journal article" date="2020" name="ISME J.">
        <title>Uncovering the hidden diversity of litter-decomposition mechanisms in mushroom-forming fungi.</title>
        <authorList>
            <person name="Floudas D."/>
            <person name="Bentzer J."/>
            <person name="Ahren D."/>
            <person name="Johansson T."/>
            <person name="Persson P."/>
            <person name="Tunlid A."/>
        </authorList>
    </citation>
    <scope>NUCLEOTIDE SEQUENCE [LARGE SCALE GENOMIC DNA]</scope>
    <source>
        <strain evidence="8 9">CBS 291.85</strain>
    </source>
</reference>
<dbReference type="GO" id="GO:0008270">
    <property type="term" value="F:zinc ion binding"/>
    <property type="evidence" value="ECO:0007669"/>
    <property type="project" value="UniProtKB-KW"/>
</dbReference>
<comment type="caution">
    <text evidence="8">The sequence shown here is derived from an EMBL/GenBank/DDBJ whole genome shotgun (WGS) entry which is preliminary data.</text>
</comment>
<proteinExistence type="predicted"/>
<comment type="subcellular location">
    <subcellularLocation>
        <location evidence="1">Nucleus</location>
    </subcellularLocation>
</comment>
<dbReference type="SUPFAM" id="SSF53098">
    <property type="entry name" value="Ribonuclease H-like"/>
    <property type="match status" value="1"/>
</dbReference>
<evidence type="ECO:0000313" key="8">
    <source>
        <dbReference type="EMBL" id="KAF5367687.1"/>
    </source>
</evidence>
<dbReference type="GO" id="GO:0005634">
    <property type="term" value="C:nucleus"/>
    <property type="evidence" value="ECO:0007669"/>
    <property type="project" value="UniProtKB-SubCell"/>
</dbReference>
<dbReference type="InterPro" id="IPR052035">
    <property type="entry name" value="ZnF_BED_domain_contain"/>
</dbReference>
<evidence type="ECO:0000259" key="7">
    <source>
        <dbReference type="Pfam" id="PF05699"/>
    </source>
</evidence>
<keyword evidence="4" id="KW-0862">Zinc</keyword>
<keyword evidence="3" id="KW-0863">Zinc-finger</keyword>
<feature type="region of interest" description="Disordered" evidence="6">
    <location>
        <begin position="1"/>
        <end position="79"/>
    </location>
</feature>
<organism evidence="8 9">
    <name type="scientific">Tetrapyrgos nigripes</name>
    <dbReference type="NCBI Taxonomy" id="182062"/>
    <lineage>
        <taxon>Eukaryota</taxon>
        <taxon>Fungi</taxon>
        <taxon>Dikarya</taxon>
        <taxon>Basidiomycota</taxon>
        <taxon>Agaricomycotina</taxon>
        <taxon>Agaricomycetes</taxon>
        <taxon>Agaricomycetidae</taxon>
        <taxon>Agaricales</taxon>
        <taxon>Marasmiineae</taxon>
        <taxon>Marasmiaceae</taxon>
        <taxon>Tetrapyrgos</taxon>
    </lineage>
</organism>
<protein>
    <recommendedName>
        <fullName evidence="7">HAT C-terminal dimerisation domain-containing protein</fullName>
    </recommendedName>
</protein>
<keyword evidence="5" id="KW-0539">Nucleus</keyword>
<dbReference type="PANTHER" id="PTHR46481">
    <property type="entry name" value="ZINC FINGER BED DOMAIN-CONTAINING PROTEIN 4"/>
    <property type="match status" value="1"/>
</dbReference>
<dbReference type="AlphaFoldDB" id="A0A8H5LSA1"/>
<dbReference type="InterPro" id="IPR008906">
    <property type="entry name" value="HATC_C_dom"/>
</dbReference>
<accession>A0A8H5LSA1</accession>
<dbReference type="Proteomes" id="UP000559256">
    <property type="component" value="Unassembled WGS sequence"/>
</dbReference>
<sequence>MSETQTPSNSTSEKRTRTAAAKVTDPNNIGDIELSDHQRARNEAEGTKRKADNANQNHQSKKKCSKPAAVSATTTPATNSADSTIIKSAIIDLDMISDSEVEDEPKLSPTRDIEYFFDKVTVCGKVKKKCRICKKDLVPDVTTCRRHMQSNHGGRYRNWAAGNNFLSMLPADTVARRKEKEDTQSTLDGHVQSLPPKETVVPYSDALFLEAAIEWLAETNQPADAIHHPKFQNMINIAARATEGVKIPGRKATQRAIIDLFKKNITSLRQWLLSDAVKGTISITCDAWQVGNGDAYFAVTGHWIEEKSGGEWKLEGALLGFTQMSSSHNGIALGCALFRILRRFKILGWVTCDNASNNGTMLHTLGYLVNSHHSRQGMKKWDHVNRHIRCLAHIINLATQALISAHSKASHYDPQSPISHEPNLDAMECDVLGLVRAIVVKVRSSAKRKQAFLDLQLRTNGKALQLLLDMVVCWSSMYTMLHRAEALKAFIKTFIYELSREEKDLTKRRKLDALSLSEQEWIEVDTFIDLLAPADKAQQAFSSEHDPTLHNALPALEKLHNQSTSNLRKQCKQVPTNLKAIITRHQIPMLLDPNQKMAYIKANWSEEEYKKAVVFTEQIFEAHYADINQIASANTLQRAKLTKSNSTLLREVSDDEDDHGPMTQTRESAGNPIKIEPWRSEFNLYLSTIDVVPEGMSIVKWWGSWTSTYPTWSSLARDYLAIMGSLVSSERAFSGGGIVILKCRNRLKSDLVEALQFLKCLIKRNLIFREHATSKTEYRLEEEDIADEVEICEEQQELVRDSTYIDI</sequence>
<evidence type="ECO:0000256" key="4">
    <source>
        <dbReference type="ARBA" id="ARBA00022833"/>
    </source>
</evidence>
<dbReference type="OrthoDB" id="3243659at2759"/>
<feature type="domain" description="HAT C-terminal dimerisation" evidence="7">
    <location>
        <begin position="681"/>
        <end position="759"/>
    </location>
</feature>
<name>A0A8H5LSA1_9AGAR</name>
<dbReference type="PANTHER" id="PTHR46481:SF10">
    <property type="entry name" value="ZINC FINGER BED DOMAIN-CONTAINING PROTEIN 39"/>
    <property type="match status" value="1"/>
</dbReference>
<dbReference type="EMBL" id="JAACJM010000018">
    <property type="protein sequence ID" value="KAF5367687.1"/>
    <property type="molecule type" value="Genomic_DNA"/>
</dbReference>
<evidence type="ECO:0000256" key="6">
    <source>
        <dbReference type="SAM" id="MobiDB-lite"/>
    </source>
</evidence>
<evidence type="ECO:0000256" key="1">
    <source>
        <dbReference type="ARBA" id="ARBA00004123"/>
    </source>
</evidence>
<dbReference type="InterPro" id="IPR012337">
    <property type="entry name" value="RNaseH-like_sf"/>
</dbReference>
<dbReference type="GO" id="GO:0046983">
    <property type="term" value="F:protein dimerization activity"/>
    <property type="evidence" value="ECO:0007669"/>
    <property type="project" value="InterPro"/>
</dbReference>
<feature type="compositionally biased region" description="Polar residues" evidence="6">
    <location>
        <begin position="1"/>
        <end position="11"/>
    </location>
</feature>
<evidence type="ECO:0000313" key="9">
    <source>
        <dbReference type="Proteomes" id="UP000559256"/>
    </source>
</evidence>
<keyword evidence="2" id="KW-0479">Metal-binding</keyword>